<dbReference type="PANTHER" id="PTHR30055">
    <property type="entry name" value="HTH-TYPE TRANSCRIPTIONAL REGULATOR RUTR"/>
    <property type="match status" value="1"/>
</dbReference>
<dbReference type="OrthoDB" id="4541465at2"/>
<keyword evidence="1 2" id="KW-0238">DNA-binding</keyword>
<evidence type="ECO:0000313" key="6">
    <source>
        <dbReference type="Proteomes" id="UP000192342"/>
    </source>
</evidence>
<dbReference type="AlphaFoldDB" id="A0A1Y1SDM3"/>
<dbReference type="InterPro" id="IPR050109">
    <property type="entry name" value="HTH-type_TetR-like_transc_reg"/>
</dbReference>
<dbReference type="GO" id="GO:0000976">
    <property type="term" value="F:transcription cis-regulatory region binding"/>
    <property type="evidence" value="ECO:0007669"/>
    <property type="project" value="TreeGrafter"/>
</dbReference>
<dbReference type="SUPFAM" id="SSF48498">
    <property type="entry name" value="Tetracyclin repressor-like, C-terminal domain"/>
    <property type="match status" value="1"/>
</dbReference>
<feature type="DNA-binding region" description="H-T-H motif" evidence="2">
    <location>
        <begin position="54"/>
        <end position="73"/>
    </location>
</feature>
<evidence type="ECO:0000256" key="1">
    <source>
        <dbReference type="ARBA" id="ARBA00023125"/>
    </source>
</evidence>
<evidence type="ECO:0000256" key="2">
    <source>
        <dbReference type="PROSITE-ProRule" id="PRU00335"/>
    </source>
</evidence>
<evidence type="ECO:0000259" key="4">
    <source>
        <dbReference type="PROSITE" id="PS50977"/>
    </source>
</evidence>
<organism evidence="5 6">
    <name type="scientific">Oceanococcus atlanticus</name>
    <dbReference type="NCBI Taxonomy" id="1317117"/>
    <lineage>
        <taxon>Bacteria</taxon>
        <taxon>Pseudomonadati</taxon>
        <taxon>Pseudomonadota</taxon>
        <taxon>Gammaproteobacteria</taxon>
        <taxon>Chromatiales</taxon>
        <taxon>Oceanococcaceae</taxon>
        <taxon>Oceanococcus</taxon>
    </lineage>
</organism>
<evidence type="ECO:0000313" key="5">
    <source>
        <dbReference type="EMBL" id="ORE86446.1"/>
    </source>
</evidence>
<dbReference type="GO" id="GO:0003700">
    <property type="term" value="F:DNA-binding transcription factor activity"/>
    <property type="evidence" value="ECO:0007669"/>
    <property type="project" value="TreeGrafter"/>
</dbReference>
<name>A0A1Y1SDM3_9GAMM</name>
<dbReference type="RefSeq" id="WP_083562798.1">
    <property type="nucleotide sequence ID" value="NZ_AQQV01000003.1"/>
</dbReference>
<accession>A0A1Y1SDM3</accession>
<feature type="region of interest" description="Disordered" evidence="3">
    <location>
        <begin position="1"/>
        <end position="23"/>
    </location>
</feature>
<feature type="compositionally biased region" description="Polar residues" evidence="3">
    <location>
        <begin position="1"/>
        <end position="14"/>
    </location>
</feature>
<feature type="domain" description="HTH tetR-type" evidence="4">
    <location>
        <begin position="31"/>
        <end position="91"/>
    </location>
</feature>
<dbReference type="InterPro" id="IPR001647">
    <property type="entry name" value="HTH_TetR"/>
</dbReference>
<sequence>MSTSANSKAPSGNAANGRRRGADSLRAAKDALVRQHVMDASEKVFAEHGFNQTKMQTIAKQAGVSLATLYQFYSSKQALYRAVLVARDREMMSAVLQHPVFQSGQPFTAISLLSLMQGHLRFQLSHPDYLKLILQEGHAWYHTAAQPTADEQALWEQGLKLMTTALEHGMQAGELIPADPTDQARLLMAIQQARLASWAADGMQDDHETVITRIQADFVRQFCRPALARTLLSEDGSTLCPQALQKIQAE</sequence>
<comment type="caution">
    <text evidence="5">The sequence shown here is derived from an EMBL/GenBank/DDBJ whole genome shotgun (WGS) entry which is preliminary data.</text>
</comment>
<dbReference type="Pfam" id="PF00440">
    <property type="entry name" value="TetR_N"/>
    <property type="match status" value="1"/>
</dbReference>
<protein>
    <submittedName>
        <fullName evidence="5">Transcriptional regulator</fullName>
    </submittedName>
</protein>
<evidence type="ECO:0000256" key="3">
    <source>
        <dbReference type="SAM" id="MobiDB-lite"/>
    </source>
</evidence>
<proteinExistence type="predicted"/>
<keyword evidence="6" id="KW-1185">Reference proteome</keyword>
<dbReference type="Gene3D" id="1.10.357.10">
    <property type="entry name" value="Tetracycline Repressor, domain 2"/>
    <property type="match status" value="1"/>
</dbReference>
<dbReference type="PRINTS" id="PR00455">
    <property type="entry name" value="HTHTETR"/>
</dbReference>
<dbReference type="InterPro" id="IPR036271">
    <property type="entry name" value="Tet_transcr_reg_TetR-rel_C_sf"/>
</dbReference>
<dbReference type="STRING" id="1317117.ATO7_14153"/>
<dbReference type="EMBL" id="AQQV01000003">
    <property type="protein sequence ID" value="ORE86446.1"/>
    <property type="molecule type" value="Genomic_DNA"/>
</dbReference>
<dbReference type="SUPFAM" id="SSF46689">
    <property type="entry name" value="Homeodomain-like"/>
    <property type="match status" value="1"/>
</dbReference>
<dbReference type="PANTHER" id="PTHR30055:SF146">
    <property type="entry name" value="HTH-TYPE TRANSCRIPTIONAL DUAL REGULATOR CECR"/>
    <property type="match status" value="1"/>
</dbReference>
<reference evidence="5 6" key="1">
    <citation type="submission" date="2013-04" db="EMBL/GenBank/DDBJ databases">
        <title>Oceanococcus atlanticus 22II-S10r2 Genome Sequencing.</title>
        <authorList>
            <person name="Lai Q."/>
            <person name="Li G."/>
            <person name="Shao Z."/>
        </authorList>
    </citation>
    <scope>NUCLEOTIDE SEQUENCE [LARGE SCALE GENOMIC DNA]</scope>
    <source>
        <strain evidence="5 6">22II-S10r2</strain>
    </source>
</reference>
<dbReference type="PROSITE" id="PS50977">
    <property type="entry name" value="HTH_TETR_2"/>
    <property type="match status" value="1"/>
</dbReference>
<dbReference type="Proteomes" id="UP000192342">
    <property type="component" value="Unassembled WGS sequence"/>
</dbReference>
<gene>
    <name evidence="5" type="ORF">ATO7_14153</name>
</gene>
<dbReference type="InterPro" id="IPR009057">
    <property type="entry name" value="Homeodomain-like_sf"/>
</dbReference>